<evidence type="ECO:0000313" key="2">
    <source>
        <dbReference type="Proteomes" id="UP001152888"/>
    </source>
</evidence>
<proteinExistence type="predicted"/>
<dbReference type="EMBL" id="CAKOFQ010007778">
    <property type="protein sequence ID" value="CAH2008025.1"/>
    <property type="molecule type" value="Genomic_DNA"/>
</dbReference>
<sequence>MFTEISVTVFSFINLRSHLAAHRGTYTFFEECNRVKNQLALRKIISRIGMHIMIRGSAAQEEDPPLGMYLYL</sequence>
<reference evidence="1" key="1">
    <citation type="submission" date="2022-03" db="EMBL/GenBank/DDBJ databases">
        <authorList>
            <person name="Sayadi A."/>
        </authorList>
    </citation>
    <scope>NUCLEOTIDE SEQUENCE</scope>
</reference>
<name>A0A9P0M911_ACAOB</name>
<keyword evidence="2" id="KW-1185">Reference proteome</keyword>
<dbReference type="AlphaFoldDB" id="A0A9P0M911"/>
<comment type="caution">
    <text evidence="1">The sequence shown here is derived from an EMBL/GenBank/DDBJ whole genome shotgun (WGS) entry which is preliminary data.</text>
</comment>
<evidence type="ECO:0000313" key="1">
    <source>
        <dbReference type="EMBL" id="CAH2008025.1"/>
    </source>
</evidence>
<organism evidence="1 2">
    <name type="scientific">Acanthoscelides obtectus</name>
    <name type="common">Bean weevil</name>
    <name type="synonym">Bruchus obtectus</name>
    <dbReference type="NCBI Taxonomy" id="200917"/>
    <lineage>
        <taxon>Eukaryota</taxon>
        <taxon>Metazoa</taxon>
        <taxon>Ecdysozoa</taxon>
        <taxon>Arthropoda</taxon>
        <taxon>Hexapoda</taxon>
        <taxon>Insecta</taxon>
        <taxon>Pterygota</taxon>
        <taxon>Neoptera</taxon>
        <taxon>Endopterygota</taxon>
        <taxon>Coleoptera</taxon>
        <taxon>Polyphaga</taxon>
        <taxon>Cucujiformia</taxon>
        <taxon>Chrysomeloidea</taxon>
        <taxon>Chrysomelidae</taxon>
        <taxon>Bruchinae</taxon>
        <taxon>Bruchini</taxon>
        <taxon>Acanthoscelides</taxon>
    </lineage>
</organism>
<accession>A0A9P0M911</accession>
<dbReference type="Proteomes" id="UP001152888">
    <property type="component" value="Unassembled WGS sequence"/>
</dbReference>
<gene>
    <name evidence="1" type="ORF">ACAOBT_LOCUS29966</name>
</gene>
<protein>
    <submittedName>
        <fullName evidence="1">Uncharacterized protein</fullName>
    </submittedName>
</protein>